<evidence type="ECO:0000313" key="2">
    <source>
        <dbReference type="Proteomes" id="UP000009223"/>
    </source>
</evidence>
<reference evidence="2" key="1">
    <citation type="submission" date="2009-12" db="EMBL/GenBank/DDBJ databases">
        <title>Complete sequence of Treponema primitia strain ZAS-2.</title>
        <authorList>
            <person name="Tetu S.G."/>
            <person name="Matson E."/>
            <person name="Ren Q."/>
            <person name="Seshadri R."/>
            <person name="Elbourne L."/>
            <person name="Hassan K.A."/>
            <person name="Durkin A."/>
            <person name="Radune D."/>
            <person name="Mohamoud Y."/>
            <person name="Shay R."/>
            <person name="Jin S."/>
            <person name="Zhang X."/>
            <person name="Lucey K."/>
            <person name="Ballor N.R."/>
            <person name="Ottesen E."/>
            <person name="Rosenthal R."/>
            <person name="Allen A."/>
            <person name="Leadbetter J.R."/>
            <person name="Paulsen I.T."/>
        </authorList>
    </citation>
    <scope>NUCLEOTIDE SEQUENCE [LARGE SCALE GENOMIC DNA]</scope>
    <source>
        <strain evidence="2">ATCC BAA-887 / DSM 12427 / ZAS-2</strain>
    </source>
</reference>
<proteinExistence type="predicted"/>
<protein>
    <submittedName>
        <fullName evidence="1">Uncharacterized protein</fullName>
    </submittedName>
</protein>
<organism evidence="1 2">
    <name type="scientific">Treponema primitia (strain ATCC BAA-887 / DSM 12427 / ZAS-2)</name>
    <dbReference type="NCBI Taxonomy" id="545694"/>
    <lineage>
        <taxon>Bacteria</taxon>
        <taxon>Pseudomonadati</taxon>
        <taxon>Spirochaetota</taxon>
        <taxon>Spirochaetia</taxon>
        <taxon>Spirochaetales</taxon>
        <taxon>Treponemataceae</taxon>
        <taxon>Treponema</taxon>
    </lineage>
</organism>
<keyword evidence="2" id="KW-1185">Reference proteome</keyword>
<dbReference type="AlphaFoldDB" id="F5YGK1"/>
<evidence type="ECO:0000313" key="1">
    <source>
        <dbReference type="EMBL" id="AEF83777.1"/>
    </source>
</evidence>
<dbReference type="HOGENOM" id="CLU_3159042_0_0_12"/>
<dbReference type="KEGG" id="tpi:TREPR_2577"/>
<dbReference type="Proteomes" id="UP000009223">
    <property type="component" value="Chromosome"/>
</dbReference>
<reference evidence="1 2" key="2">
    <citation type="journal article" date="2011" name="ISME J.">
        <title>RNA-seq reveals cooperative metabolic interactions between two termite-gut spirochete species in co-culture.</title>
        <authorList>
            <person name="Rosenthal A.Z."/>
            <person name="Matson E.G."/>
            <person name="Eldar A."/>
            <person name="Leadbetter J.R."/>
        </authorList>
    </citation>
    <scope>NUCLEOTIDE SEQUENCE [LARGE SCALE GENOMIC DNA]</scope>
    <source>
        <strain evidence="2">ATCC BAA-887 / DSM 12427 / ZAS-2</strain>
    </source>
</reference>
<gene>
    <name evidence="1" type="ordered locus">TREPR_2577</name>
</gene>
<name>F5YGK1_TREPZ</name>
<sequence length="48" mass="5715">MSSKVLSNVPVSITIPHFPINFHDYPLYAIIYTSNEKVNKVFWKKRYK</sequence>
<dbReference type="STRING" id="545694.TREPR_2577"/>
<accession>F5YGK1</accession>
<dbReference type="EMBL" id="CP001843">
    <property type="protein sequence ID" value="AEF83777.1"/>
    <property type="molecule type" value="Genomic_DNA"/>
</dbReference>